<dbReference type="PANTHER" id="PTHR46534:SF1">
    <property type="entry name" value="IGGFC-BINDING PROTEIN N-TERMINAL DOMAIN-CONTAINING PROTEIN"/>
    <property type="match status" value="1"/>
</dbReference>
<protein>
    <recommendedName>
        <fullName evidence="1">IgGFc-binding protein N-terminal domain-containing protein</fullName>
    </recommendedName>
</protein>
<organism evidence="2 3">
    <name type="scientific">Mytilus galloprovincialis</name>
    <name type="common">Mediterranean mussel</name>
    <dbReference type="NCBI Taxonomy" id="29158"/>
    <lineage>
        <taxon>Eukaryota</taxon>
        <taxon>Metazoa</taxon>
        <taxon>Spiralia</taxon>
        <taxon>Lophotrochozoa</taxon>
        <taxon>Mollusca</taxon>
        <taxon>Bivalvia</taxon>
        <taxon>Autobranchia</taxon>
        <taxon>Pteriomorphia</taxon>
        <taxon>Mytilida</taxon>
        <taxon>Mytiloidea</taxon>
        <taxon>Mytilidae</taxon>
        <taxon>Mytilinae</taxon>
        <taxon>Mytilus</taxon>
    </lineage>
</organism>
<evidence type="ECO:0000313" key="2">
    <source>
        <dbReference type="EMBL" id="VDI21109.1"/>
    </source>
</evidence>
<dbReference type="AlphaFoldDB" id="A0A8B6DMQ0"/>
<evidence type="ECO:0000259" key="1">
    <source>
        <dbReference type="Pfam" id="PF17517"/>
    </source>
</evidence>
<reference evidence="2" key="1">
    <citation type="submission" date="2018-11" db="EMBL/GenBank/DDBJ databases">
        <authorList>
            <person name="Alioto T."/>
            <person name="Alioto T."/>
        </authorList>
    </citation>
    <scope>NUCLEOTIDE SEQUENCE</scope>
</reference>
<dbReference type="Proteomes" id="UP000596742">
    <property type="component" value="Unassembled WGS sequence"/>
</dbReference>
<dbReference type="OrthoDB" id="6099157at2759"/>
<accession>A0A8B6DMQ0</accession>
<keyword evidence="3" id="KW-1185">Reference proteome</keyword>
<dbReference type="InterPro" id="IPR035234">
    <property type="entry name" value="IgGFc-bd_N"/>
</dbReference>
<evidence type="ECO:0000313" key="3">
    <source>
        <dbReference type="Proteomes" id="UP000596742"/>
    </source>
</evidence>
<proteinExistence type="predicted"/>
<sequence length="526" mass="58372">MLFLFPVFNDIEDRSIIFNESYSSENGDVVISTNTSKALVSIRMLLLNGTTGLVLRYYSEASPDNKGNRFVIPDGDILVVSTYNSQNVTVHNYCDSSDFNVSIDTSYVLAIGNNVADLQANGDIIVYKQSFEYFPICAVMPFDVLGTKYIILSANRGARITVTGVGITTIVNLTFPECPGNCSLPSCARRDVSFQLDQQMKCHRHIHSCQLDLTGSIITSDFPVSVMVATGGLGSLILPPVNTWGRKFIIASFPAGDQLYRRTTILKMVSKVANTNVTIRCYRPNATLVKYDFYLNESGDHINQSISIDRNCLMQSNKPVLPMQILTGYGDKFIIPPVEQYSSDYLLPPDLCKSPYSTRLYSLVIISETKYIDGLRMDGMFMSILQIQKIGKTGYSRVFVDLIVPTLHRLHHIEPNIVFGVFVDCEMYVIPLGMRMASIDEKCKPTLSIPGDGLDNDCDELIDEDKCDTNSADVNSNSDCAATSQVILPCLGYIDTNGVVWKTTMPNNYDYQTCLKGSTGKIVLNF</sequence>
<name>A0A8B6DMQ0_MYTGA</name>
<dbReference type="Pfam" id="PF17517">
    <property type="entry name" value="IgGFc_binding"/>
    <property type="match status" value="1"/>
</dbReference>
<dbReference type="PANTHER" id="PTHR46534">
    <property type="entry name" value="IGGFC_BINDING DOMAIN-CONTAINING PROTEIN"/>
    <property type="match status" value="1"/>
</dbReference>
<dbReference type="EMBL" id="UYJE01003640">
    <property type="protein sequence ID" value="VDI21109.1"/>
    <property type="molecule type" value="Genomic_DNA"/>
</dbReference>
<comment type="caution">
    <text evidence="2">The sequence shown here is derived from an EMBL/GenBank/DDBJ whole genome shotgun (WGS) entry which is preliminary data.</text>
</comment>
<gene>
    <name evidence="2" type="ORF">MGAL_10B045176</name>
</gene>
<feature type="domain" description="IgGFc-binding protein N-terminal" evidence="1">
    <location>
        <begin position="139"/>
        <end position="423"/>
    </location>
</feature>